<dbReference type="AlphaFoldDB" id="A0A7L0GSN5"/>
<dbReference type="InterPro" id="IPR039991">
    <property type="entry name" value="SHOC1"/>
</dbReference>
<feature type="region of interest" description="Disordered" evidence="1">
    <location>
        <begin position="449"/>
        <end position="477"/>
    </location>
</feature>
<proteinExistence type="predicted"/>
<dbReference type="GO" id="GO:0000794">
    <property type="term" value="C:condensed nuclear chromosome"/>
    <property type="evidence" value="ECO:0007669"/>
    <property type="project" value="InterPro"/>
</dbReference>
<dbReference type="EMBL" id="VXAJ01000363">
    <property type="protein sequence ID" value="NXK10145.1"/>
    <property type="molecule type" value="Genomic_DNA"/>
</dbReference>
<protein>
    <submittedName>
        <fullName evidence="2">SHOC1 protein</fullName>
    </submittedName>
</protein>
<dbReference type="PANTHER" id="PTHR35668">
    <property type="entry name" value="PROTEIN SHORTAGE IN CHIASMATA 1 ORTHOLOG"/>
    <property type="match status" value="1"/>
</dbReference>
<accession>A0A7L0GSN5</accession>
<reference evidence="2 3" key="1">
    <citation type="submission" date="2019-09" db="EMBL/GenBank/DDBJ databases">
        <title>Bird 10,000 Genomes (B10K) Project - Family phase.</title>
        <authorList>
            <person name="Zhang G."/>
        </authorList>
    </citation>
    <scope>NUCLEOTIDE SEQUENCE [LARGE SCALE GENOMIC DNA]</scope>
    <source>
        <strain evidence="2">B10K-DU-005-78</strain>
        <tissue evidence="2">Mixed tissue sample</tissue>
    </source>
</reference>
<evidence type="ECO:0000313" key="2">
    <source>
        <dbReference type="EMBL" id="NXK10145.1"/>
    </source>
</evidence>
<dbReference type="GO" id="GO:0016887">
    <property type="term" value="F:ATP hydrolysis activity"/>
    <property type="evidence" value="ECO:0007669"/>
    <property type="project" value="InterPro"/>
</dbReference>
<dbReference type="Pfam" id="PF17825">
    <property type="entry name" value="DUF5587"/>
    <property type="match status" value="1"/>
</dbReference>
<feature type="non-terminal residue" evidence="2">
    <location>
        <position position="1"/>
    </location>
</feature>
<organism evidence="2 3">
    <name type="scientific">Herpetotheres cachinnans</name>
    <name type="common">Laughing falcon</name>
    <name type="synonym">Falco cachinnans</name>
    <dbReference type="NCBI Taxonomy" id="56343"/>
    <lineage>
        <taxon>Eukaryota</taxon>
        <taxon>Metazoa</taxon>
        <taxon>Chordata</taxon>
        <taxon>Craniata</taxon>
        <taxon>Vertebrata</taxon>
        <taxon>Euteleostomi</taxon>
        <taxon>Archelosauria</taxon>
        <taxon>Archosauria</taxon>
        <taxon>Dinosauria</taxon>
        <taxon>Saurischia</taxon>
        <taxon>Theropoda</taxon>
        <taxon>Coelurosauria</taxon>
        <taxon>Aves</taxon>
        <taxon>Neognathae</taxon>
        <taxon>Neoaves</taxon>
        <taxon>Telluraves</taxon>
        <taxon>Australaves</taxon>
        <taxon>Falconiformes</taxon>
        <taxon>Falconidae</taxon>
        <taxon>Herpetotheres</taxon>
    </lineage>
</organism>
<sequence>FSSDLYMEEELVFMNNLENFRKKLPTSSILLSRLQYFLVKDPLLDSEGQNLTEDNIFRECSTFQNEMEIEESKQELQWIKENFCAIPIKDEEYFMLPVELEFCKPSNGRLDSIKIPSYLELKELLNLAPETMADEDMCKQVIKEDLKAEITYVIEISMYCPMPQEVCASNSRRMLEFCESDEMEVPLTPPCRQQKSWVNFLCTGLQEEPIPLSGSSILITEPSREYLESLVWQSEKYQDNMNSLLLVEHQAVELAYRHHSLTELKEMLPVEVEAPMLSSLEEGWWLHLGLNPVSIETLEQLNMDASNANHVLPTEVETFTQFTSYQLESKHQLDKVINLYMSPQTQKQYIALHISPVSSAEIHSTNTSVEGLTRGSIKKNKAEEAIYFLNQEKKTPESSESASCKDLSSKQYKSSSSQNSASFALATKWNNDDSDLSNFIMLRSKHTFTQREEKNDVGSPEKEPEEQHMHVHKEDSSVCETVRIEEKEQGNEGSVTVNIQASESQWQAYCLLEEAATPVLKDLTHLGELASVHWSFDNVKFDHTRFFLKQQEKAICDRFKEGKIDEKEIMLFRHAALVHLLVTVRDLLLACGLDTGLGYLSKAKDIYKNILESCLNNIWRQLKIVQYSSQKKHETNPKITELQRQILNWMQIYGEEHSVKILIITRMDSETEKAALIHTLSRVEGLKAMDLNSEKKRAGLGCKDIISNRYSCVVVHNQQIGADFPWTHFSLVIEYDYSENSCWKNLCKKLNVTYMTFKTTLPETMQMGNYCGSFLLEVQIPYVFLTTEGLLNMPDILQVLESKYSITFVERSSSYSLRLFGSTDRYVVLTIDECTAIFLQSMEDINYEKSCDNVILKLLALSLQYTCCWIIFYSREGLNLEYSLRGDTLLNLVLIYATLIGLTQKSEDFEVKVVLMPGIEETALIIRQIADNILMASNISPHEWLDKSWLSVLPSETEKCLLTFPCINPLVAQFMLKKGSSLNRLFLASFDQLQEFLPEVPKKVLKHFSEVMSSYSLNTAAPLDTAGKCASHPENQNNFNTF</sequence>
<dbReference type="GO" id="GO:0000712">
    <property type="term" value="P:resolution of meiotic recombination intermediates"/>
    <property type="evidence" value="ECO:0007669"/>
    <property type="project" value="InterPro"/>
</dbReference>
<dbReference type="GO" id="GO:0003697">
    <property type="term" value="F:single-stranded DNA binding"/>
    <property type="evidence" value="ECO:0007669"/>
    <property type="project" value="TreeGrafter"/>
</dbReference>
<evidence type="ECO:0000313" key="3">
    <source>
        <dbReference type="Proteomes" id="UP000555649"/>
    </source>
</evidence>
<keyword evidence="3" id="KW-1185">Reference proteome</keyword>
<dbReference type="PANTHER" id="PTHR35668:SF1">
    <property type="entry name" value="PROTEIN SHORTAGE IN CHIASMATA 1 ORTHOLOG"/>
    <property type="match status" value="1"/>
</dbReference>
<evidence type="ECO:0000256" key="1">
    <source>
        <dbReference type="SAM" id="MobiDB-lite"/>
    </source>
</evidence>
<dbReference type="Proteomes" id="UP000555649">
    <property type="component" value="Unassembled WGS sequence"/>
</dbReference>
<gene>
    <name evidence="2" type="primary">Shoc1</name>
    <name evidence="2" type="ORF">HERCAC_R05780</name>
</gene>
<feature type="non-terminal residue" evidence="2">
    <location>
        <position position="1042"/>
    </location>
</feature>
<name>A0A7L0GSN5_HERCA</name>
<comment type="caution">
    <text evidence="2">The sequence shown here is derived from an EMBL/GenBank/DDBJ whole genome shotgun (WGS) entry which is preliminary data.</text>
</comment>